<evidence type="ECO:0000256" key="1">
    <source>
        <dbReference type="SAM" id="MobiDB-lite"/>
    </source>
</evidence>
<gene>
    <name evidence="2" type="ORF">FGO68_gene15934</name>
</gene>
<dbReference type="EMBL" id="RRYP01013718">
    <property type="protein sequence ID" value="TNV76375.1"/>
    <property type="molecule type" value="Genomic_DNA"/>
</dbReference>
<evidence type="ECO:0000313" key="2">
    <source>
        <dbReference type="EMBL" id="TNV76375.1"/>
    </source>
</evidence>
<evidence type="ECO:0000313" key="3">
    <source>
        <dbReference type="Proteomes" id="UP000785679"/>
    </source>
</evidence>
<protein>
    <submittedName>
        <fullName evidence="2">Uncharacterized protein</fullName>
    </submittedName>
</protein>
<reference evidence="2" key="1">
    <citation type="submission" date="2019-06" db="EMBL/GenBank/DDBJ databases">
        <authorList>
            <person name="Zheng W."/>
        </authorList>
    </citation>
    <scope>NUCLEOTIDE SEQUENCE</scope>
    <source>
        <strain evidence="2">QDHG01</strain>
    </source>
</reference>
<dbReference type="AlphaFoldDB" id="A0A8J8NLM8"/>
<proteinExistence type="predicted"/>
<comment type="caution">
    <text evidence="2">The sequence shown here is derived from an EMBL/GenBank/DDBJ whole genome shotgun (WGS) entry which is preliminary data.</text>
</comment>
<feature type="compositionally biased region" description="Polar residues" evidence="1">
    <location>
        <begin position="133"/>
        <end position="147"/>
    </location>
</feature>
<organism evidence="2 3">
    <name type="scientific">Halteria grandinella</name>
    <dbReference type="NCBI Taxonomy" id="5974"/>
    <lineage>
        <taxon>Eukaryota</taxon>
        <taxon>Sar</taxon>
        <taxon>Alveolata</taxon>
        <taxon>Ciliophora</taxon>
        <taxon>Intramacronucleata</taxon>
        <taxon>Spirotrichea</taxon>
        <taxon>Stichotrichia</taxon>
        <taxon>Sporadotrichida</taxon>
        <taxon>Halteriidae</taxon>
        <taxon>Halteria</taxon>
    </lineage>
</organism>
<dbReference type="Proteomes" id="UP000785679">
    <property type="component" value="Unassembled WGS sequence"/>
</dbReference>
<keyword evidence="3" id="KW-1185">Reference proteome</keyword>
<accession>A0A8J8NLM8</accession>
<name>A0A8J8NLM8_HALGN</name>
<sequence length="271" mass="30693">MQSFKQHRIEFYINKDYSHSEMIQYQLNIFFKETCDKWLSKFLKQHPDLRFTKTIQGTKLNLSDANTSEPQQPPELPIIGIDFSAWFFESKVPQGGTKTQASGERGAIEEKKLAEAGKAIPTRSVGQPVSGFSKATQQPTMTTFQSPQPQPYLPRPLHPQALNPLNSGIPVHIATQQVAQQQPSSARQTQDQQSNLKIKAEFSHQDIIDVSNLFRHVDASEPDIEIREEDYDTFINASQQVGGSTVEDIQASYQKFIARFKKPGHDQHVLQ</sequence>
<feature type="region of interest" description="Disordered" evidence="1">
    <location>
        <begin position="123"/>
        <end position="149"/>
    </location>
</feature>